<evidence type="ECO:0000256" key="2">
    <source>
        <dbReference type="ARBA" id="ARBA00023125"/>
    </source>
</evidence>
<dbReference type="InterPro" id="IPR001647">
    <property type="entry name" value="HTH_TetR"/>
</dbReference>
<accession>A0A162EZW8</accession>
<dbReference type="SUPFAM" id="SSF48498">
    <property type="entry name" value="Tetracyclin repressor-like, C-terminal domain"/>
    <property type="match status" value="1"/>
</dbReference>
<feature type="domain" description="HTH tetR-type" evidence="5">
    <location>
        <begin position="5"/>
        <end position="65"/>
    </location>
</feature>
<dbReference type="Pfam" id="PF21993">
    <property type="entry name" value="TetR_C_13_2"/>
    <property type="match status" value="1"/>
</dbReference>
<dbReference type="OrthoDB" id="9810023at2"/>
<gene>
    <name evidence="6" type="ORF">AZF04_15010</name>
</gene>
<dbReference type="InterPro" id="IPR009057">
    <property type="entry name" value="Homeodomain-like_sf"/>
</dbReference>
<dbReference type="EMBL" id="LTAO01000003">
    <property type="protein sequence ID" value="KYG34136.1"/>
    <property type="molecule type" value="Genomic_DNA"/>
</dbReference>
<dbReference type="Proteomes" id="UP000075806">
    <property type="component" value="Unassembled WGS sequence"/>
</dbReference>
<reference evidence="6" key="1">
    <citation type="submission" date="2016-02" db="EMBL/GenBank/DDBJ databases">
        <title>Genome sequence of Bacillus trypoxylicola KCTC 13244(T).</title>
        <authorList>
            <person name="Jeong H."/>
            <person name="Park S.-H."/>
            <person name="Choi S.-K."/>
        </authorList>
    </citation>
    <scope>NUCLEOTIDE SEQUENCE [LARGE SCALE GENOMIC DNA]</scope>
    <source>
        <strain evidence="6">KCTC 13244</strain>
    </source>
</reference>
<keyword evidence="3" id="KW-0804">Transcription</keyword>
<dbReference type="PANTHER" id="PTHR47506:SF3">
    <property type="entry name" value="HTH-TYPE TRANSCRIPTIONAL REGULATOR LMRA"/>
    <property type="match status" value="1"/>
</dbReference>
<dbReference type="InterPro" id="IPR036271">
    <property type="entry name" value="Tet_transcr_reg_TetR-rel_C_sf"/>
</dbReference>
<dbReference type="Pfam" id="PF00440">
    <property type="entry name" value="TetR_N"/>
    <property type="match status" value="1"/>
</dbReference>
<dbReference type="PANTHER" id="PTHR47506">
    <property type="entry name" value="TRANSCRIPTIONAL REGULATORY PROTEIN"/>
    <property type="match status" value="1"/>
</dbReference>
<sequence length="190" mass="21657">MDAKLDSKTNILAAAARLFHLQGYHATGLNQILKESGAPKGSLYYYFPNGKEQLATEAIEQMSERIYVEIKNSLNNFPTLKEGIQFYIEKLAQKFDKIDELESMPIGLLASETSLISEPLRNTCLRSYQKWEDLYYQKLIENHFDSKDASHISVMITCLIEGAITRSLVSHNGNPLREVRISLNKLIEEK</sequence>
<keyword evidence="2 4" id="KW-0238">DNA-binding</keyword>
<comment type="caution">
    <text evidence="6">The sequence shown here is derived from an EMBL/GenBank/DDBJ whole genome shotgun (WGS) entry which is preliminary data.</text>
</comment>
<evidence type="ECO:0000256" key="3">
    <source>
        <dbReference type="ARBA" id="ARBA00023163"/>
    </source>
</evidence>
<evidence type="ECO:0000256" key="4">
    <source>
        <dbReference type="PROSITE-ProRule" id="PRU00335"/>
    </source>
</evidence>
<proteinExistence type="predicted"/>
<evidence type="ECO:0000256" key="1">
    <source>
        <dbReference type="ARBA" id="ARBA00023015"/>
    </source>
</evidence>
<evidence type="ECO:0000313" key="7">
    <source>
        <dbReference type="Proteomes" id="UP000075806"/>
    </source>
</evidence>
<dbReference type="Gene3D" id="1.10.357.10">
    <property type="entry name" value="Tetracycline Repressor, domain 2"/>
    <property type="match status" value="1"/>
</dbReference>
<dbReference type="PROSITE" id="PS50977">
    <property type="entry name" value="HTH_TETR_2"/>
    <property type="match status" value="1"/>
</dbReference>
<protein>
    <submittedName>
        <fullName evidence="6">TetR family transcriptional regulator</fullName>
    </submittedName>
</protein>
<keyword evidence="1" id="KW-0805">Transcription regulation</keyword>
<feature type="DNA-binding region" description="H-T-H motif" evidence="4">
    <location>
        <begin position="28"/>
        <end position="47"/>
    </location>
</feature>
<dbReference type="GO" id="GO:0003677">
    <property type="term" value="F:DNA binding"/>
    <property type="evidence" value="ECO:0007669"/>
    <property type="project" value="UniProtKB-UniRule"/>
</dbReference>
<dbReference type="PRINTS" id="PR00455">
    <property type="entry name" value="HTHTETR"/>
</dbReference>
<dbReference type="InterPro" id="IPR054156">
    <property type="entry name" value="YxaF_TetR_C"/>
</dbReference>
<organism evidence="6 7">
    <name type="scientific">Alkalihalobacillus trypoxylicola</name>
    <dbReference type="NCBI Taxonomy" id="519424"/>
    <lineage>
        <taxon>Bacteria</taxon>
        <taxon>Bacillati</taxon>
        <taxon>Bacillota</taxon>
        <taxon>Bacilli</taxon>
        <taxon>Bacillales</taxon>
        <taxon>Bacillaceae</taxon>
        <taxon>Alkalihalobacillus</taxon>
    </lineage>
</organism>
<dbReference type="SUPFAM" id="SSF46689">
    <property type="entry name" value="Homeodomain-like"/>
    <property type="match status" value="1"/>
</dbReference>
<keyword evidence="7" id="KW-1185">Reference proteome</keyword>
<name>A0A162EZW8_9BACI</name>
<dbReference type="AlphaFoldDB" id="A0A162EZW8"/>
<evidence type="ECO:0000259" key="5">
    <source>
        <dbReference type="PROSITE" id="PS50977"/>
    </source>
</evidence>
<dbReference type="STRING" id="519424.AZF04_15010"/>
<evidence type="ECO:0000313" key="6">
    <source>
        <dbReference type="EMBL" id="KYG34136.1"/>
    </source>
</evidence>
<dbReference type="RefSeq" id="WP_061947636.1">
    <property type="nucleotide sequence ID" value="NZ_LTAO01000003.1"/>
</dbReference>